<reference evidence="1 2" key="1">
    <citation type="submission" date="2019-11" db="EMBL/GenBank/DDBJ databases">
        <title>Whole genome sequence of Oryza granulata.</title>
        <authorList>
            <person name="Li W."/>
        </authorList>
    </citation>
    <scope>NUCLEOTIDE SEQUENCE [LARGE SCALE GENOMIC DNA]</scope>
    <source>
        <strain evidence="2">cv. Menghai</strain>
        <tissue evidence="1">Leaf</tissue>
    </source>
</reference>
<gene>
    <name evidence="1" type="ORF">E2562_007938</name>
</gene>
<evidence type="ECO:0000313" key="1">
    <source>
        <dbReference type="EMBL" id="KAF0911160.1"/>
    </source>
</evidence>
<accession>A0A6G1DFE1</accession>
<sequence length="70" mass="7618">MVDEYYYYSYGGAGPASWAGVLSSILEEESFKEGTPADAAATLRKADAATTLRKAAETLKLMWPSRARKP</sequence>
<name>A0A6G1DFE1_9ORYZ</name>
<protein>
    <submittedName>
        <fullName evidence="1">Uncharacterized protein</fullName>
    </submittedName>
</protein>
<proteinExistence type="predicted"/>
<organism evidence="1 2">
    <name type="scientific">Oryza meyeriana var. granulata</name>
    <dbReference type="NCBI Taxonomy" id="110450"/>
    <lineage>
        <taxon>Eukaryota</taxon>
        <taxon>Viridiplantae</taxon>
        <taxon>Streptophyta</taxon>
        <taxon>Embryophyta</taxon>
        <taxon>Tracheophyta</taxon>
        <taxon>Spermatophyta</taxon>
        <taxon>Magnoliopsida</taxon>
        <taxon>Liliopsida</taxon>
        <taxon>Poales</taxon>
        <taxon>Poaceae</taxon>
        <taxon>BOP clade</taxon>
        <taxon>Oryzoideae</taxon>
        <taxon>Oryzeae</taxon>
        <taxon>Oryzinae</taxon>
        <taxon>Oryza</taxon>
        <taxon>Oryza meyeriana</taxon>
    </lineage>
</organism>
<comment type="caution">
    <text evidence="1">The sequence shown here is derived from an EMBL/GenBank/DDBJ whole genome shotgun (WGS) entry which is preliminary data.</text>
</comment>
<evidence type="ECO:0000313" key="2">
    <source>
        <dbReference type="Proteomes" id="UP000479710"/>
    </source>
</evidence>
<dbReference type="Proteomes" id="UP000479710">
    <property type="component" value="Unassembled WGS sequence"/>
</dbReference>
<keyword evidence="2" id="KW-1185">Reference proteome</keyword>
<dbReference type="EMBL" id="SPHZ02000006">
    <property type="protein sequence ID" value="KAF0911160.1"/>
    <property type="molecule type" value="Genomic_DNA"/>
</dbReference>
<dbReference type="AlphaFoldDB" id="A0A6G1DFE1"/>